<proteinExistence type="predicted"/>
<protein>
    <submittedName>
        <fullName evidence="2">Uncharacterized protein</fullName>
    </submittedName>
</protein>
<organism evidence="2">
    <name type="scientific">Arundo donax</name>
    <name type="common">Giant reed</name>
    <name type="synonym">Donax arundinaceus</name>
    <dbReference type="NCBI Taxonomy" id="35708"/>
    <lineage>
        <taxon>Eukaryota</taxon>
        <taxon>Viridiplantae</taxon>
        <taxon>Streptophyta</taxon>
        <taxon>Embryophyta</taxon>
        <taxon>Tracheophyta</taxon>
        <taxon>Spermatophyta</taxon>
        <taxon>Magnoliopsida</taxon>
        <taxon>Liliopsida</taxon>
        <taxon>Poales</taxon>
        <taxon>Poaceae</taxon>
        <taxon>PACMAD clade</taxon>
        <taxon>Arundinoideae</taxon>
        <taxon>Arundineae</taxon>
        <taxon>Arundo</taxon>
    </lineage>
</organism>
<feature type="signal peptide" evidence="1">
    <location>
        <begin position="1"/>
        <end position="18"/>
    </location>
</feature>
<sequence length="47" mass="5678">MLIFGIWAELSFVLHTQSCYSCELSDSFWWIFTLKPRIYTLLHFVFS</sequence>
<evidence type="ECO:0000313" key="2">
    <source>
        <dbReference type="EMBL" id="JAE32046.1"/>
    </source>
</evidence>
<dbReference type="AlphaFoldDB" id="A0A0A9HB31"/>
<reference evidence="2" key="1">
    <citation type="submission" date="2014-09" db="EMBL/GenBank/DDBJ databases">
        <authorList>
            <person name="Magalhaes I.L.F."/>
            <person name="Oliveira U."/>
            <person name="Santos F.R."/>
            <person name="Vidigal T.H.D.A."/>
            <person name="Brescovit A.D."/>
            <person name="Santos A.J."/>
        </authorList>
    </citation>
    <scope>NUCLEOTIDE SEQUENCE</scope>
    <source>
        <tissue evidence="2">Shoot tissue taken approximately 20 cm above the soil surface</tissue>
    </source>
</reference>
<dbReference type="EMBL" id="GBRH01165850">
    <property type="protein sequence ID" value="JAE32046.1"/>
    <property type="molecule type" value="Transcribed_RNA"/>
</dbReference>
<name>A0A0A9HB31_ARUDO</name>
<evidence type="ECO:0000256" key="1">
    <source>
        <dbReference type="SAM" id="SignalP"/>
    </source>
</evidence>
<feature type="chain" id="PRO_5002045226" evidence="1">
    <location>
        <begin position="19"/>
        <end position="47"/>
    </location>
</feature>
<reference evidence="2" key="2">
    <citation type="journal article" date="2015" name="Data Brief">
        <title>Shoot transcriptome of the giant reed, Arundo donax.</title>
        <authorList>
            <person name="Barrero R.A."/>
            <person name="Guerrero F.D."/>
            <person name="Moolhuijzen P."/>
            <person name="Goolsby J.A."/>
            <person name="Tidwell J."/>
            <person name="Bellgard S.E."/>
            <person name="Bellgard M.I."/>
        </authorList>
    </citation>
    <scope>NUCLEOTIDE SEQUENCE</scope>
    <source>
        <tissue evidence="2">Shoot tissue taken approximately 20 cm above the soil surface</tissue>
    </source>
</reference>
<accession>A0A0A9HB31</accession>
<keyword evidence="1" id="KW-0732">Signal</keyword>